<evidence type="ECO:0008006" key="5">
    <source>
        <dbReference type="Google" id="ProtNLM"/>
    </source>
</evidence>
<dbReference type="RefSeq" id="WP_259479011.1">
    <property type="nucleotide sequence ID" value="NZ_BAAAQY010000004.1"/>
</dbReference>
<reference evidence="3 4" key="1">
    <citation type="journal article" date="2019" name="Int. J. Syst. Evol. Microbiol.">
        <title>The Global Catalogue of Microorganisms (GCM) 10K type strain sequencing project: providing services to taxonomists for standard genome sequencing and annotation.</title>
        <authorList>
            <consortium name="The Broad Institute Genomics Platform"/>
            <consortium name="The Broad Institute Genome Sequencing Center for Infectious Disease"/>
            <person name="Wu L."/>
            <person name="Ma J."/>
        </authorList>
    </citation>
    <scope>NUCLEOTIDE SEQUENCE [LARGE SCALE GENOMIC DNA]</scope>
    <source>
        <strain evidence="3 4">JCM 16117</strain>
    </source>
</reference>
<evidence type="ECO:0000256" key="1">
    <source>
        <dbReference type="SAM" id="MobiDB-lite"/>
    </source>
</evidence>
<keyword evidence="4" id="KW-1185">Reference proteome</keyword>
<accession>A0ABN3DHL1</accession>
<keyword evidence="2" id="KW-1133">Transmembrane helix</keyword>
<feature type="region of interest" description="Disordered" evidence="1">
    <location>
        <begin position="299"/>
        <end position="320"/>
    </location>
</feature>
<evidence type="ECO:0000313" key="3">
    <source>
        <dbReference type="EMBL" id="GAA2231247.1"/>
    </source>
</evidence>
<proteinExistence type="predicted"/>
<feature type="compositionally biased region" description="Pro residues" evidence="1">
    <location>
        <begin position="306"/>
        <end position="317"/>
    </location>
</feature>
<sequence>MTTDWLSGGFIIALAAVLWLVYLVPSWFRSRQYLATERNAVRLQQTLRILAETAEVPEEVRVEANARSIAEQERILKHRAAERAAQAVPAAIVAADRIRRSRAVTSVVLALSVVVAVLGGVQLASNGTWLLIAVGGVVAVGCVVMLATLARAGRRLRVPLPEGFAGAHVLETAPDARSGTFVIVPPADAGWQTDDGAADHAATADRAEAITEASLQGEAPSGWVPVSMPRPAYLSRGSMAPFGSESSDEPFTAAEPATVEAAATPTTDAAGHHEDLLRAAAEAEAALRERLRVQHETVAELRDPEPAPAPAPAPAAPPSRFAAMGILDDDTAPSFDLDTVLARRRAG</sequence>
<feature type="transmembrane region" description="Helical" evidence="2">
    <location>
        <begin position="103"/>
        <end position="123"/>
    </location>
</feature>
<evidence type="ECO:0000256" key="2">
    <source>
        <dbReference type="SAM" id="Phobius"/>
    </source>
</evidence>
<dbReference type="EMBL" id="BAAAQY010000004">
    <property type="protein sequence ID" value="GAA2231247.1"/>
    <property type="molecule type" value="Genomic_DNA"/>
</dbReference>
<feature type="transmembrane region" description="Helical" evidence="2">
    <location>
        <begin position="6"/>
        <end position="28"/>
    </location>
</feature>
<dbReference type="Proteomes" id="UP001500929">
    <property type="component" value="Unassembled WGS sequence"/>
</dbReference>
<protein>
    <recommendedName>
        <fullName evidence="5">Large exoprotein</fullName>
    </recommendedName>
</protein>
<comment type="caution">
    <text evidence="3">The sequence shown here is derived from an EMBL/GenBank/DDBJ whole genome shotgun (WGS) entry which is preliminary data.</text>
</comment>
<keyword evidence="2" id="KW-0812">Transmembrane</keyword>
<name>A0ABN3DHL1_9MICO</name>
<gene>
    <name evidence="3" type="ORF">GCM10009851_15100</name>
</gene>
<keyword evidence="2" id="KW-0472">Membrane</keyword>
<feature type="transmembrane region" description="Helical" evidence="2">
    <location>
        <begin position="129"/>
        <end position="150"/>
    </location>
</feature>
<organism evidence="3 4">
    <name type="scientific">Herbiconiux moechotypicola</name>
    <dbReference type="NCBI Taxonomy" id="637393"/>
    <lineage>
        <taxon>Bacteria</taxon>
        <taxon>Bacillati</taxon>
        <taxon>Actinomycetota</taxon>
        <taxon>Actinomycetes</taxon>
        <taxon>Micrococcales</taxon>
        <taxon>Microbacteriaceae</taxon>
        <taxon>Herbiconiux</taxon>
    </lineage>
</organism>
<evidence type="ECO:0000313" key="4">
    <source>
        <dbReference type="Proteomes" id="UP001500929"/>
    </source>
</evidence>